<feature type="coiled-coil region" evidence="1">
    <location>
        <begin position="120"/>
        <end position="154"/>
    </location>
</feature>
<protein>
    <submittedName>
        <fullName evidence="2">Uncharacterized protein</fullName>
    </submittedName>
</protein>
<proteinExistence type="predicted"/>
<organism evidence="2 3">
    <name type="scientific">Amycolatopsis rubida</name>
    <dbReference type="NCBI Taxonomy" id="112413"/>
    <lineage>
        <taxon>Bacteria</taxon>
        <taxon>Bacillati</taxon>
        <taxon>Actinomycetota</taxon>
        <taxon>Actinomycetes</taxon>
        <taxon>Pseudonocardiales</taxon>
        <taxon>Pseudonocardiaceae</taxon>
        <taxon>Amycolatopsis</taxon>
    </lineage>
</organism>
<sequence length="267" mass="29379">MTAEPLPYCARIVRPGHDTLHFGFADETQARMAADNLRRQLADTAHIPHTAMEHGRTPAGAEVIPPLSGGAAEIADALAQEARVGDAPARFPDVFARLRAQFGYEEACEMQRAALALLDMEDEEDEEDEETGEAEQLRRQAAELDARLRSVYLDRLDLLAVLAADPALHPRLALDADGQPGFRTVLFLTDPDVGQMSFHIADVDLPLVQHVPWADDGDPYATWDGSDKDAVRARLRELAQRRAVAARLELRRAETTQADADAEETRA</sequence>
<name>A0A1I5X480_9PSEU</name>
<evidence type="ECO:0000313" key="2">
    <source>
        <dbReference type="EMBL" id="SFQ26477.1"/>
    </source>
</evidence>
<evidence type="ECO:0000256" key="1">
    <source>
        <dbReference type="SAM" id="Coils"/>
    </source>
</evidence>
<dbReference type="Proteomes" id="UP000199137">
    <property type="component" value="Unassembled WGS sequence"/>
</dbReference>
<evidence type="ECO:0000313" key="3">
    <source>
        <dbReference type="Proteomes" id="UP000199137"/>
    </source>
</evidence>
<reference evidence="3" key="1">
    <citation type="submission" date="2016-10" db="EMBL/GenBank/DDBJ databases">
        <authorList>
            <person name="Varghese N."/>
            <person name="Submissions S."/>
        </authorList>
    </citation>
    <scope>NUCLEOTIDE SEQUENCE [LARGE SCALE GENOMIC DNA]</scope>
    <source>
        <strain evidence="3">DSM 44637</strain>
    </source>
</reference>
<accession>A0A1I5X480</accession>
<dbReference type="RefSeq" id="WP_093575586.1">
    <property type="nucleotide sequence ID" value="NZ_FOWC01000010.1"/>
</dbReference>
<gene>
    <name evidence="2" type="ORF">SAMN05421854_11013</name>
</gene>
<dbReference type="AlphaFoldDB" id="A0A1I5X480"/>
<keyword evidence="1" id="KW-0175">Coiled coil</keyword>
<dbReference type="STRING" id="112413.SAMN05421854_11013"/>
<dbReference type="EMBL" id="FOWC01000010">
    <property type="protein sequence ID" value="SFQ26477.1"/>
    <property type="molecule type" value="Genomic_DNA"/>
</dbReference>